<name>A0ABD1TU25_9LAMI</name>
<dbReference type="Pfam" id="PF16213">
    <property type="entry name" value="DCB"/>
    <property type="match status" value="1"/>
</dbReference>
<reference evidence="4" key="1">
    <citation type="submission" date="2024-07" db="EMBL/GenBank/DDBJ databases">
        <title>Two chromosome-level genome assemblies of Korean endemic species Abeliophyllum distichum and Forsythia ovata (Oleaceae).</title>
        <authorList>
            <person name="Jang H."/>
        </authorList>
    </citation>
    <scope>NUCLEOTIDE SEQUENCE [LARGE SCALE GENOMIC DNA]</scope>
</reference>
<dbReference type="AlphaFoldDB" id="A0ABD1TU25"/>
<gene>
    <name evidence="3" type="ORF">Fot_30206</name>
</gene>
<evidence type="ECO:0000259" key="2">
    <source>
        <dbReference type="Pfam" id="PF16213"/>
    </source>
</evidence>
<evidence type="ECO:0000313" key="4">
    <source>
        <dbReference type="Proteomes" id="UP001604277"/>
    </source>
</evidence>
<feature type="domain" description="Mon2/Sec7/BIG1-like dimerisation and cyclophilin-binding" evidence="2">
    <location>
        <begin position="3"/>
        <end position="151"/>
    </location>
</feature>
<sequence length="230" mass="26207">MEKIIKNASWRKHSKLATEFKSVIEQLTIPNQNNSSSPNTRSDSNSSPSHPGAFLYLSLFDSDLILSHFINSISSNHNKASKLAFDDVHKLIAYGYLHGKADLTGGTYAQLLSKVIESVCKCHDLGEENVELLMIKTLLLTVTSVTLQIHRMVVVVDFRFWGFIKKMITLIKYTIFPTIKYYARKVNFTIKKEFAFSKGVKEWKSKLKKSHLKFAVKEHTLAMNYVTSVK</sequence>
<keyword evidence="4" id="KW-1185">Reference proteome</keyword>
<feature type="compositionally biased region" description="Low complexity" evidence="1">
    <location>
        <begin position="33"/>
        <end position="48"/>
    </location>
</feature>
<comment type="caution">
    <text evidence="3">The sequence shown here is derived from an EMBL/GenBank/DDBJ whole genome shotgun (WGS) entry which is preliminary data.</text>
</comment>
<dbReference type="Proteomes" id="UP001604277">
    <property type="component" value="Unassembled WGS sequence"/>
</dbReference>
<organism evidence="3 4">
    <name type="scientific">Forsythia ovata</name>
    <dbReference type="NCBI Taxonomy" id="205694"/>
    <lineage>
        <taxon>Eukaryota</taxon>
        <taxon>Viridiplantae</taxon>
        <taxon>Streptophyta</taxon>
        <taxon>Embryophyta</taxon>
        <taxon>Tracheophyta</taxon>
        <taxon>Spermatophyta</taxon>
        <taxon>Magnoliopsida</taxon>
        <taxon>eudicotyledons</taxon>
        <taxon>Gunneridae</taxon>
        <taxon>Pentapetalae</taxon>
        <taxon>asterids</taxon>
        <taxon>lamiids</taxon>
        <taxon>Lamiales</taxon>
        <taxon>Oleaceae</taxon>
        <taxon>Forsythieae</taxon>
        <taxon>Forsythia</taxon>
    </lineage>
</organism>
<dbReference type="InterPro" id="IPR032629">
    <property type="entry name" value="DCB_dom"/>
</dbReference>
<feature type="region of interest" description="Disordered" evidence="1">
    <location>
        <begin position="28"/>
        <end position="48"/>
    </location>
</feature>
<protein>
    <submittedName>
        <fullName evidence="3">Brefeldin A-inhibited guanine nucleotide-exchange protein</fullName>
    </submittedName>
</protein>
<accession>A0ABD1TU25</accession>
<evidence type="ECO:0000313" key="3">
    <source>
        <dbReference type="EMBL" id="KAL2516235.1"/>
    </source>
</evidence>
<proteinExistence type="predicted"/>
<evidence type="ECO:0000256" key="1">
    <source>
        <dbReference type="SAM" id="MobiDB-lite"/>
    </source>
</evidence>
<dbReference type="EMBL" id="JBFOLJ010000008">
    <property type="protein sequence ID" value="KAL2516235.1"/>
    <property type="molecule type" value="Genomic_DNA"/>
</dbReference>